<evidence type="ECO:0000313" key="2">
    <source>
        <dbReference type="EMBL" id="ETM97362.1"/>
    </source>
</evidence>
<dbReference type="Proteomes" id="UP000018817">
    <property type="component" value="Unassembled WGS sequence"/>
</dbReference>
<accession>W2P8N1</accession>
<feature type="region of interest" description="Disordered" evidence="1">
    <location>
        <begin position="331"/>
        <end position="352"/>
    </location>
</feature>
<dbReference type="RefSeq" id="XP_008917342.1">
    <property type="nucleotide sequence ID" value="XM_008919094.1"/>
</dbReference>
<evidence type="ECO:0000313" key="4">
    <source>
        <dbReference type="Proteomes" id="UP000018817"/>
    </source>
</evidence>
<reference evidence="4" key="1">
    <citation type="submission" date="2011-12" db="EMBL/GenBank/DDBJ databases">
        <authorList>
            <consortium name="The Broad Institute Genome Sequencing Platform"/>
            <person name="Russ C."/>
            <person name="Tyler B."/>
            <person name="Panabieres F."/>
            <person name="Shan W."/>
            <person name="Tripathy S."/>
            <person name="Grunwald N."/>
            <person name="Machado M."/>
            <person name="Young S.K."/>
            <person name="Zeng Q."/>
            <person name="Gargeya S."/>
            <person name="Fitzgerald M."/>
            <person name="Haas B."/>
            <person name="Abouelleil A."/>
            <person name="Alvarado L."/>
            <person name="Arachchi H.M."/>
            <person name="Berlin A."/>
            <person name="Chapman S.B."/>
            <person name="Gearin G."/>
            <person name="Goldberg J."/>
            <person name="Griggs A."/>
            <person name="Gujja S."/>
            <person name="Hansen M."/>
            <person name="Heiman D."/>
            <person name="Howarth C."/>
            <person name="Larimer J."/>
            <person name="Lui A."/>
            <person name="MacDonald P.J.P."/>
            <person name="McCowen C."/>
            <person name="Montmayeur A."/>
            <person name="Murphy C."/>
            <person name="Neiman D."/>
            <person name="Pearson M."/>
            <person name="Priest M."/>
            <person name="Roberts A."/>
            <person name="Saif S."/>
            <person name="Shea T."/>
            <person name="Sisk P."/>
            <person name="Stolte C."/>
            <person name="Sykes S."/>
            <person name="Wortman J."/>
            <person name="Nusbaum C."/>
            <person name="Birren B."/>
        </authorList>
    </citation>
    <scope>NUCLEOTIDE SEQUENCE [LARGE SCALE GENOMIC DNA]</scope>
    <source>
        <strain evidence="4">INRA-310</strain>
    </source>
</reference>
<protein>
    <submittedName>
        <fullName evidence="2">Uncharacterized protein</fullName>
    </submittedName>
</protein>
<dbReference type="VEuPathDB" id="FungiDB:PPTG_20326"/>
<feature type="compositionally biased region" description="Basic and acidic residues" evidence="1">
    <location>
        <begin position="1"/>
        <end position="10"/>
    </location>
</feature>
<organism evidence="2 4">
    <name type="scientific">Phytophthora nicotianae (strain INRA-310)</name>
    <name type="common">Phytophthora parasitica</name>
    <dbReference type="NCBI Taxonomy" id="761204"/>
    <lineage>
        <taxon>Eukaryota</taxon>
        <taxon>Sar</taxon>
        <taxon>Stramenopiles</taxon>
        <taxon>Oomycota</taxon>
        <taxon>Peronosporomycetes</taxon>
        <taxon>Peronosporales</taxon>
        <taxon>Peronosporaceae</taxon>
        <taxon>Phytophthora</taxon>
    </lineage>
</organism>
<feature type="compositionally biased region" description="Basic residues" evidence="1">
    <location>
        <begin position="337"/>
        <end position="349"/>
    </location>
</feature>
<dbReference type="EMBL" id="KI670051">
    <property type="protein sequence ID" value="ETM97362.1"/>
    <property type="molecule type" value="Genomic_DNA"/>
</dbReference>
<dbReference type="GeneID" id="20188939"/>
<evidence type="ECO:0000313" key="3">
    <source>
        <dbReference type="EMBL" id="ETM97371.1"/>
    </source>
</evidence>
<dbReference type="VEuPathDB" id="FungiDB:PPTG_20327"/>
<name>W2P8N1_PHYN3</name>
<evidence type="ECO:0000256" key="1">
    <source>
        <dbReference type="SAM" id="MobiDB-lite"/>
    </source>
</evidence>
<dbReference type="OrthoDB" id="118349at2759"/>
<dbReference type="EMBL" id="KI670046">
    <property type="protein sequence ID" value="ETM97371.1"/>
    <property type="molecule type" value="Genomic_DNA"/>
</dbReference>
<feature type="region of interest" description="Disordered" evidence="1">
    <location>
        <begin position="1"/>
        <end position="46"/>
    </location>
</feature>
<dbReference type="RefSeq" id="XP_008917333.1">
    <property type="nucleotide sequence ID" value="XM_008919085.1"/>
</dbReference>
<feature type="compositionally biased region" description="Low complexity" evidence="1">
    <location>
        <begin position="14"/>
        <end position="34"/>
    </location>
</feature>
<feature type="region of interest" description="Disordered" evidence="1">
    <location>
        <begin position="248"/>
        <end position="268"/>
    </location>
</feature>
<reference evidence="2 4" key="2">
    <citation type="submission" date="2013-11" db="EMBL/GenBank/DDBJ databases">
        <title>The Genome Sequence of Phytophthora parasitica INRA-310.</title>
        <authorList>
            <consortium name="The Broad Institute Genomics Platform"/>
            <person name="Russ C."/>
            <person name="Tyler B."/>
            <person name="Panabieres F."/>
            <person name="Shan W."/>
            <person name="Tripathy S."/>
            <person name="Grunwald N."/>
            <person name="Machado M."/>
            <person name="Johnson C.S."/>
            <person name="Arredondo F."/>
            <person name="Hong C."/>
            <person name="Coffey M."/>
            <person name="Young S.K."/>
            <person name="Zeng Q."/>
            <person name="Gargeya S."/>
            <person name="Fitzgerald M."/>
            <person name="Abouelleil A."/>
            <person name="Alvarado L."/>
            <person name="Chapman S.B."/>
            <person name="Gainer-Dewar J."/>
            <person name="Goldberg J."/>
            <person name="Griggs A."/>
            <person name="Gujja S."/>
            <person name="Hansen M."/>
            <person name="Howarth C."/>
            <person name="Imamovic A."/>
            <person name="Ireland A."/>
            <person name="Larimer J."/>
            <person name="McCowan C."/>
            <person name="Murphy C."/>
            <person name="Pearson M."/>
            <person name="Poon T.W."/>
            <person name="Priest M."/>
            <person name="Roberts A."/>
            <person name="Saif S."/>
            <person name="Shea T."/>
            <person name="Sykes S."/>
            <person name="Wortman J."/>
            <person name="Nusbaum C."/>
            <person name="Birren B."/>
        </authorList>
    </citation>
    <scope>NUCLEOTIDE SEQUENCE [LARGE SCALE GENOMIC DNA]</scope>
    <source>
        <strain evidence="2 4">INRA-310</strain>
    </source>
</reference>
<proteinExistence type="predicted"/>
<dbReference type="GeneID" id="20188940"/>
<dbReference type="AlphaFoldDB" id="W2P8N1"/>
<gene>
    <name evidence="3" type="ORF">PPTG_20326</name>
    <name evidence="2" type="ORF">PPTG_20327</name>
</gene>
<sequence length="375" mass="41887">MTIRGKECSRQGRSPKTSSLPLLPQTPSTSLELSQSEQHALEELQRKRAKPLSRFEDLLKSQPSLPPRPPADDTESAWQYDMHETLLCTQASYIKKLLCETLPGDFKGIATKRMDEPVRVIWRLMKRQYSLSNAAGVVGLVTQFMEIVNADFKSVEQLFQDLNAVRSQVNVNSREALNSQRLTSQLMLVMVLGVLPSHMWGSSVEFTPEGFTLEKVTEKLNNIYGNQSKAETMDPARGKVVNRISAVPTKQNGSALGKRKASSEPDQDRHYNQGWMKCHYCAGGHNGMNNIGPHKLVDHPNHFLDWAAGVQRRNIFSKPIRLKGKAAQVAKAQASKGKGKTKEKAKRRREIPLEECQVEHAVDAVELKSPAIPTG</sequence>